<dbReference type="EMBL" id="JBHSFU010000003">
    <property type="protein sequence ID" value="MFC4556885.1"/>
    <property type="molecule type" value="Genomic_DNA"/>
</dbReference>
<name>A0ABV9DDN6_9BACI</name>
<accession>A0ABV9DDN6</accession>
<gene>
    <name evidence="1" type="ORF">ACFO3D_01525</name>
</gene>
<evidence type="ECO:0000313" key="2">
    <source>
        <dbReference type="Proteomes" id="UP001595989"/>
    </source>
</evidence>
<proteinExistence type="predicted"/>
<sequence>MIDAICHTELREFKKAAEVIEQLYNNSANDLMLLGELAFMCNYKLARRILSDAVKHMEEQDDETGLNLPAVILSSQNLKRNLKSIYVPLSITKKDLRILKLMTVETSI</sequence>
<protein>
    <submittedName>
        <fullName evidence="1">Uncharacterized protein</fullName>
    </submittedName>
</protein>
<reference evidence="2" key="1">
    <citation type="journal article" date="2019" name="Int. J. Syst. Evol. Microbiol.">
        <title>The Global Catalogue of Microorganisms (GCM) 10K type strain sequencing project: providing services to taxonomists for standard genome sequencing and annotation.</title>
        <authorList>
            <consortium name="The Broad Institute Genomics Platform"/>
            <consortium name="The Broad Institute Genome Sequencing Center for Infectious Disease"/>
            <person name="Wu L."/>
            <person name="Ma J."/>
        </authorList>
    </citation>
    <scope>NUCLEOTIDE SEQUENCE [LARGE SCALE GENOMIC DNA]</scope>
    <source>
        <strain evidence="2">CGMCC 4.7426</strain>
    </source>
</reference>
<dbReference type="RefSeq" id="WP_390292823.1">
    <property type="nucleotide sequence ID" value="NZ_JBHSFU010000003.1"/>
</dbReference>
<comment type="caution">
    <text evidence="1">The sequence shown here is derived from an EMBL/GenBank/DDBJ whole genome shotgun (WGS) entry which is preliminary data.</text>
</comment>
<organism evidence="1 2">
    <name type="scientific">Virgibacillus kekensis</name>
    <dbReference type="NCBI Taxonomy" id="202261"/>
    <lineage>
        <taxon>Bacteria</taxon>
        <taxon>Bacillati</taxon>
        <taxon>Bacillota</taxon>
        <taxon>Bacilli</taxon>
        <taxon>Bacillales</taxon>
        <taxon>Bacillaceae</taxon>
        <taxon>Virgibacillus</taxon>
    </lineage>
</organism>
<keyword evidence="2" id="KW-1185">Reference proteome</keyword>
<evidence type="ECO:0000313" key="1">
    <source>
        <dbReference type="EMBL" id="MFC4556885.1"/>
    </source>
</evidence>
<dbReference type="Proteomes" id="UP001595989">
    <property type="component" value="Unassembled WGS sequence"/>
</dbReference>